<dbReference type="InterPro" id="IPR053925">
    <property type="entry name" value="RecX_HTH_3rd"/>
</dbReference>
<evidence type="ECO:0000256" key="2">
    <source>
        <dbReference type="ARBA" id="ARBA00009695"/>
    </source>
</evidence>
<dbReference type="HAMAP" id="MF_01114">
    <property type="entry name" value="RecX"/>
    <property type="match status" value="1"/>
</dbReference>
<dbReference type="Gene3D" id="1.10.10.10">
    <property type="entry name" value="Winged helix-like DNA-binding domain superfamily/Winged helix DNA-binding domain"/>
    <property type="match status" value="3"/>
</dbReference>
<dbReference type="EMBL" id="LAZR01042472">
    <property type="protein sequence ID" value="KKL09463.1"/>
    <property type="molecule type" value="Genomic_DNA"/>
</dbReference>
<comment type="caution">
    <text evidence="8">The sequence shown here is derived from an EMBL/GenBank/DDBJ whole genome shotgun (WGS) entry which is preliminary data.</text>
</comment>
<dbReference type="GO" id="GO:0005737">
    <property type="term" value="C:cytoplasm"/>
    <property type="evidence" value="ECO:0007669"/>
    <property type="project" value="UniProtKB-SubCell"/>
</dbReference>
<evidence type="ECO:0000256" key="1">
    <source>
        <dbReference type="ARBA" id="ARBA00004496"/>
    </source>
</evidence>
<gene>
    <name evidence="8" type="ORF">LCGC14_2565610</name>
</gene>
<evidence type="ECO:0000256" key="3">
    <source>
        <dbReference type="ARBA" id="ARBA00018111"/>
    </source>
</evidence>
<dbReference type="Pfam" id="PF02631">
    <property type="entry name" value="RecX_HTH2"/>
    <property type="match status" value="1"/>
</dbReference>
<keyword evidence="4" id="KW-0963">Cytoplasm</keyword>
<dbReference type="Pfam" id="PF21981">
    <property type="entry name" value="RecX_HTH3"/>
    <property type="match status" value="1"/>
</dbReference>
<evidence type="ECO:0000259" key="5">
    <source>
        <dbReference type="Pfam" id="PF02631"/>
    </source>
</evidence>
<feature type="domain" description="RecX second three-helical" evidence="5">
    <location>
        <begin position="65"/>
        <end position="105"/>
    </location>
</feature>
<feature type="domain" description="RecX first three-helical" evidence="7">
    <location>
        <begin position="19"/>
        <end position="56"/>
    </location>
</feature>
<accession>A0A0F9DBN3</accession>
<name>A0A0F9DBN3_9ZZZZ</name>
<dbReference type="InterPro" id="IPR036388">
    <property type="entry name" value="WH-like_DNA-bd_sf"/>
</dbReference>
<dbReference type="PANTHER" id="PTHR33602">
    <property type="entry name" value="REGULATORY PROTEIN RECX FAMILY PROTEIN"/>
    <property type="match status" value="1"/>
</dbReference>
<comment type="similarity">
    <text evidence="2">Belongs to the RecX family.</text>
</comment>
<dbReference type="InterPro" id="IPR003783">
    <property type="entry name" value="Regulatory_RecX"/>
</dbReference>
<dbReference type="Pfam" id="PF21982">
    <property type="entry name" value="RecX_HTH1"/>
    <property type="match status" value="1"/>
</dbReference>
<dbReference type="InterPro" id="IPR053924">
    <property type="entry name" value="RecX_HTH_2nd"/>
</dbReference>
<proteinExistence type="inferred from homology"/>
<evidence type="ECO:0000313" key="8">
    <source>
        <dbReference type="EMBL" id="KKL09463.1"/>
    </source>
</evidence>
<sequence>MKQKSDLLKKEDQRNLNRAREYALRLLEYRERSEQEIKERMARKNYNERLIKSTIKSLKNHNLVNDRRFARMWAESCLRRSYGRWKARSDLNKKGIDEEIVEEVLRESYSKVDEVQIALALIQKKWPLLKEEKNTLLRRASDFLKRRGFPFEVIAEVIRQQYG</sequence>
<evidence type="ECO:0000256" key="4">
    <source>
        <dbReference type="ARBA" id="ARBA00022490"/>
    </source>
</evidence>
<dbReference type="InterPro" id="IPR053926">
    <property type="entry name" value="RecX_HTH_1st"/>
</dbReference>
<dbReference type="PANTHER" id="PTHR33602:SF1">
    <property type="entry name" value="REGULATORY PROTEIN RECX FAMILY PROTEIN"/>
    <property type="match status" value="1"/>
</dbReference>
<feature type="domain" description="RecX third three-helical" evidence="6">
    <location>
        <begin position="113"/>
        <end position="158"/>
    </location>
</feature>
<evidence type="ECO:0000259" key="7">
    <source>
        <dbReference type="Pfam" id="PF21982"/>
    </source>
</evidence>
<protein>
    <recommendedName>
        <fullName evidence="3">Regulatory protein RecX</fullName>
    </recommendedName>
</protein>
<dbReference type="AlphaFoldDB" id="A0A0F9DBN3"/>
<dbReference type="GO" id="GO:0006282">
    <property type="term" value="P:regulation of DNA repair"/>
    <property type="evidence" value="ECO:0007669"/>
    <property type="project" value="InterPro"/>
</dbReference>
<evidence type="ECO:0000259" key="6">
    <source>
        <dbReference type="Pfam" id="PF21981"/>
    </source>
</evidence>
<comment type="subcellular location">
    <subcellularLocation>
        <location evidence="1">Cytoplasm</location>
    </subcellularLocation>
</comment>
<organism evidence="8">
    <name type="scientific">marine sediment metagenome</name>
    <dbReference type="NCBI Taxonomy" id="412755"/>
    <lineage>
        <taxon>unclassified sequences</taxon>
        <taxon>metagenomes</taxon>
        <taxon>ecological metagenomes</taxon>
    </lineage>
</organism>
<reference evidence="8" key="1">
    <citation type="journal article" date="2015" name="Nature">
        <title>Complex archaea that bridge the gap between prokaryotes and eukaryotes.</title>
        <authorList>
            <person name="Spang A."/>
            <person name="Saw J.H."/>
            <person name="Jorgensen S.L."/>
            <person name="Zaremba-Niedzwiedzka K."/>
            <person name="Martijn J."/>
            <person name="Lind A.E."/>
            <person name="van Eijk R."/>
            <person name="Schleper C."/>
            <person name="Guy L."/>
            <person name="Ettema T.J."/>
        </authorList>
    </citation>
    <scope>NUCLEOTIDE SEQUENCE</scope>
</reference>